<dbReference type="Proteomes" id="UP001056120">
    <property type="component" value="Linkage Group LG01"/>
</dbReference>
<comment type="caution">
    <text evidence="1">The sequence shown here is derived from an EMBL/GenBank/DDBJ whole genome shotgun (WGS) entry which is preliminary data.</text>
</comment>
<gene>
    <name evidence="1" type="ORF">L1987_01256</name>
</gene>
<protein>
    <submittedName>
        <fullName evidence="1">Uncharacterized protein</fullName>
    </submittedName>
</protein>
<name>A0ACB9K4P7_9ASTR</name>
<dbReference type="EMBL" id="CM042018">
    <property type="protein sequence ID" value="KAI3827185.1"/>
    <property type="molecule type" value="Genomic_DNA"/>
</dbReference>
<keyword evidence="2" id="KW-1185">Reference proteome</keyword>
<reference evidence="1 2" key="2">
    <citation type="journal article" date="2022" name="Mol. Ecol. Resour.">
        <title>The genomes of chicory, endive, great burdock and yacon provide insights into Asteraceae paleo-polyploidization history and plant inulin production.</title>
        <authorList>
            <person name="Fan W."/>
            <person name="Wang S."/>
            <person name="Wang H."/>
            <person name="Wang A."/>
            <person name="Jiang F."/>
            <person name="Liu H."/>
            <person name="Zhao H."/>
            <person name="Xu D."/>
            <person name="Zhang Y."/>
        </authorList>
    </citation>
    <scope>NUCLEOTIDE SEQUENCE [LARGE SCALE GENOMIC DNA]</scope>
    <source>
        <strain evidence="2">cv. Yunnan</strain>
        <tissue evidence="1">Leaves</tissue>
    </source>
</reference>
<reference evidence="2" key="1">
    <citation type="journal article" date="2022" name="Mol. Ecol. Resour.">
        <title>The genomes of chicory, endive, great burdock and yacon provide insights into Asteraceae palaeo-polyploidization history and plant inulin production.</title>
        <authorList>
            <person name="Fan W."/>
            <person name="Wang S."/>
            <person name="Wang H."/>
            <person name="Wang A."/>
            <person name="Jiang F."/>
            <person name="Liu H."/>
            <person name="Zhao H."/>
            <person name="Xu D."/>
            <person name="Zhang Y."/>
        </authorList>
    </citation>
    <scope>NUCLEOTIDE SEQUENCE [LARGE SCALE GENOMIC DNA]</scope>
    <source>
        <strain evidence="2">cv. Yunnan</strain>
    </source>
</reference>
<accession>A0ACB9K4P7</accession>
<evidence type="ECO:0000313" key="1">
    <source>
        <dbReference type="EMBL" id="KAI3827185.1"/>
    </source>
</evidence>
<sequence length="77" mass="8694">MEHKGLLQSDELYKCETCIGYWILFCRFFMVTSPDAGQMIEMLLKLTGAKRTLKLGVYTGYSLLLTALTVPEDGKVL</sequence>
<proteinExistence type="predicted"/>
<evidence type="ECO:0000313" key="2">
    <source>
        <dbReference type="Proteomes" id="UP001056120"/>
    </source>
</evidence>
<organism evidence="1 2">
    <name type="scientific">Smallanthus sonchifolius</name>
    <dbReference type="NCBI Taxonomy" id="185202"/>
    <lineage>
        <taxon>Eukaryota</taxon>
        <taxon>Viridiplantae</taxon>
        <taxon>Streptophyta</taxon>
        <taxon>Embryophyta</taxon>
        <taxon>Tracheophyta</taxon>
        <taxon>Spermatophyta</taxon>
        <taxon>Magnoliopsida</taxon>
        <taxon>eudicotyledons</taxon>
        <taxon>Gunneridae</taxon>
        <taxon>Pentapetalae</taxon>
        <taxon>asterids</taxon>
        <taxon>campanulids</taxon>
        <taxon>Asterales</taxon>
        <taxon>Asteraceae</taxon>
        <taxon>Asteroideae</taxon>
        <taxon>Heliantheae alliance</taxon>
        <taxon>Millerieae</taxon>
        <taxon>Smallanthus</taxon>
    </lineage>
</organism>